<dbReference type="Pfam" id="PF13609">
    <property type="entry name" value="Porin_4"/>
    <property type="match status" value="1"/>
</dbReference>
<evidence type="ECO:0000313" key="13">
    <source>
        <dbReference type="EMBL" id="WIT14167.1"/>
    </source>
</evidence>
<dbReference type="KEGG" id="pais:PFX98_11225"/>
<dbReference type="RefSeq" id="WP_285235295.1">
    <property type="nucleotide sequence ID" value="NZ_CP116346.1"/>
</dbReference>
<evidence type="ECO:0000256" key="10">
    <source>
        <dbReference type="ARBA" id="ARBA00023237"/>
    </source>
</evidence>
<feature type="domain" description="Porin" evidence="12">
    <location>
        <begin position="10"/>
        <end position="288"/>
    </location>
</feature>
<keyword evidence="9" id="KW-0472">Membrane</keyword>
<protein>
    <submittedName>
        <fullName evidence="13">Porin</fullName>
    </submittedName>
</protein>
<keyword evidence="7" id="KW-0406">Ion transport</keyword>
<comment type="subcellular location">
    <subcellularLocation>
        <location evidence="1">Cell outer membrane</location>
        <topology evidence="1">Multi-pass membrane protein</topology>
    </subcellularLocation>
</comment>
<keyword evidence="6 11" id="KW-0732">Signal</keyword>
<name>A0AA95SPU6_9BURK</name>
<organism evidence="13 14">
    <name type="scientific">Paucibacter sediminis</name>
    <dbReference type="NCBI Taxonomy" id="3019553"/>
    <lineage>
        <taxon>Bacteria</taxon>
        <taxon>Pseudomonadati</taxon>
        <taxon>Pseudomonadota</taxon>
        <taxon>Betaproteobacteria</taxon>
        <taxon>Burkholderiales</taxon>
        <taxon>Sphaerotilaceae</taxon>
        <taxon>Roseateles</taxon>
    </lineage>
</organism>
<gene>
    <name evidence="13" type="ORF">PFX98_11225</name>
</gene>
<keyword evidence="3" id="KW-0813">Transport</keyword>
<sequence>MQTHQKLTVALAALLALGAAQAQVSLGGRIDQSVVKSSPGVWQLTHGSANRIIFKAEDDLGDGMKAYSYLQHRFLGDTGAQRSGPFWYYSYVGIKGRFGDIRLGHQKSPLDDATGSDYEVWDGDTVASSYSRIAGGQKIWDNAVNYTSPVLAGFSINVGVSPSEGVAKTVRGQGFSLIYEMGGLSASLSTQRSPTNVQTHGIGGRYTFDKFRLFGTWASSTRVGGNKKQTDLQFSAGYQVTPEGEARVLYNSSKLVNVKTEVYGLGYFHFLSKRTAVYASLSDTRADNAATVNAYQLGVRHSF</sequence>
<dbReference type="CDD" id="cd00342">
    <property type="entry name" value="gram_neg_porins"/>
    <property type="match status" value="1"/>
</dbReference>
<dbReference type="InterPro" id="IPR033900">
    <property type="entry name" value="Gram_neg_porin_domain"/>
</dbReference>
<evidence type="ECO:0000256" key="6">
    <source>
        <dbReference type="ARBA" id="ARBA00022729"/>
    </source>
</evidence>
<dbReference type="GO" id="GO:0006811">
    <property type="term" value="P:monoatomic ion transport"/>
    <property type="evidence" value="ECO:0007669"/>
    <property type="project" value="UniProtKB-KW"/>
</dbReference>
<evidence type="ECO:0000256" key="4">
    <source>
        <dbReference type="ARBA" id="ARBA00022452"/>
    </source>
</evidence>
<evidence type="ECO:0000259" key="12">
    <source>
        <dbReference type="Pfam" id="PF13609"/>
    </source>
</evidence>
<dbReference type="AlphaFoldDB" id="A0AA95SPU6"/>
<evidence type="ECO:0000313" key="14">
    <source>
        <dbReference type="Proteomes" id="UP001177769"/>
    </source>
</evidence>
<evidence type="ECO:0000256" key="8">
    <source>
        <dbReference type="ARBA" id="ARBA00023114"/>
    </source>
</evidence>
<feature type="chain" id="PRO_5041651518" evidence="11">
    <location>
        <begin position="23"/>
        <end position="303"/>
    </location>
</feature>
<dbReference type="PRINTS" id="PR00184">
    <property type="entry name" value="NEISSPPORIN"/>
</dbReference>
<evidence type="ECO:0000256" key="2">
    <source>
        <dbReference type="ARBA" id="ARBA00011233"/>
    </source>
</evidence>
<evidence type="ECO:0000256" key="1">
    <source>
        <dbReference type="ARBA" id="ARBA00004571"/>
    </source>
</evidence>
<keyword evidence="5" id="KW-0812">Transmembrane</keyword>
<keyword evidence="4" id="KW-1134">Transmembrane beta strand</keyword>
<dbReference type="PANTHER" id="PTHR34501:SF9">
    <property type="entry name" value="MAJOR OUTER MEMBRANE PROTEIN P.IA"/>
    <property type="match status" value="1"/>
</dbReference>
<dbReference type="GO" id="GO:0046930">
    <property type="term" value="C:pore complex"/>
    <property type="evidence" value="ECO:0007669"/>
    <property type="project" value="UniProtKB-KW"/>
</dbReference>
<dbReference type="GO" id="GO:0009279">
    <property type="term" value="C:cell outer membrane"/>
    <property type="evidence" value="ECO:0007669"/>
    <property type="project" value="UniProtKB-SubCell"/>
</dbReference>
<comment type="subunit">
    <text evidence="2">Homotrimer.</text>
</comment>
<dbReference type="InterPro" id="IPR023614">
    <property type="entry name" value="Porin_dom_sf"/>
</dbReference>
<keyword evidence="8" id="KW-0626">Porin</keyword>
<evidence type="ECO:0000256" key="7">
    <source>
        <dbReference type="ARBA" id="ARBA00023065"/>
    </source>
</evidence>
<reference evidence="13" key="1">
    <citation type="submission" date="2023-01" db="EMBL/GenBank/DDBJ databases">
        <title>Whole genome sequence of Paucibacter sp. S2-9 isolated from pond sediment.</title>
        <authorList>
            <person name="Jung J.Y."/>
        </authorList>
    </citation>
    <scope>NUCLEOTIDE SEQUENCE</scope>
    <source>
        <strain evidence="13">S2-9</strain>
    </source>
</reference>
<keyword evidence="14" id="KW-1185">Reference proteome</keyword>
<dbReference type="Proteomes" id="UP001177769">
    <property type="component" value="Chromosome"/>
</dbReference>
<feature type="signal peptide" evidence="11">
    <location>
        <begin position="1"/>
        <end position="22"/>
    </location>
</feature>
<dbReference type="SUPFAM" id="SSF56935">
    <property type="entry name" value="Porins"/>
    <property type="match status" value="1"/>
</dbReference>
<dbReference type="InterPro" id="IPR002299">
    <property type="entry name" value="Porin_Neis"/>
</dbReference>
<evidence type="ECO:0000256" key="9">
    <source>
        <dbReference type="ARBA" id="ARBA00023136"/>
    </source>
</evidence>
<proteinExistence type="predicted"/>
<evidence type="ECO:0000256" key="11">
    <source>
        <dbReference type="SAM" id="SignalP"/>
    </source>
</evidence>
<dbReference type="EMBL" id="CP116346">
    <property type="protein sequence ID" value="WIT14167.1"/>
    <property type="molecule type" value="Genomic_DNA"/>
</dbReference>
<dbReference type="GO" id="GO:0015288">
    <property type="term" value="F:porin activity"/>
    <property type="evidence" value="ECO:0007669"/>
    <property type="project" value="UniProtKB-KW"/>
</dbReference>
<accession>A0AA95SPU6</accession>
<evidence type="ECO:0000256" key="5">
    <source>
        <dbReference type="ARBA" id="ARBA00022692"/>
    </source>
</evidence>
<keyword evidence="10" id="KW-0998">Cell outer membrane</keyword>
<dbReference type="Gene3D" id="2.40.160.10">
    <property type="entry name" value="Porin"/>
    <property type="match status" value="1"/>
</dbReference>
<evidence type="ECO:0000256" key="3">
    <source>
        <dbReference type="ARBA" id="ARBA00022448"/>
    </source>
</evidence>
<dbReference type="InterPro" id="IPR050298">
    <property type="entry name" value="Gram-neg_bact_OMP"/>
</dbReference>
<dbReference type="PANTHER" id="PTHR34501">
    <property type="entry name" value="PROTEIN YDDL-RELATED"/>
    <property type="match status" value="1"/>
</dbReference>